<protein>
    <submittedName>
        <fullName evidence="7">GntR family transcriptional regulator</fullName>
    </submittedName>
</protein>
<keyword evidence="8" id="KW-1185">Reference proteome</keyword>
<dbReference type="Gene3D" id="1.10.10.10">
    <property type="entry name" value="Winged helix-like DNA-binding domain superfamily/Winged helix DNA-binding domain"/>
    <property type="match status" value="1"/>
</dbReference>
<dbReference type="RefSeq" id="WP_268005217.1">
    <property type="nucleotide sequence ID" value="NZ_CP104067.1"/>
</dbReference>
<dbReference type="CDD" id="cd07377">
    <property type="entry name" value="WHTH_GntR"/>
    <property type="match status" value="1"/>
</dbReference>
<evidence type="ECO:0000256" key="3">
    <source>
        <dbReference type="ARBA" id="ARBA00023125"/>
    </source>
</evidence>
<dbReference type="PANTHER" id="PTHR30146:SF95">
    <property type="entry name" value="RIBOSE OPERON REPRESSOR"/>
    <property type="match status" value="1"/>
</dbReference>
<evidence type="ECO:0000256" key="5">
    <source>
        <dbReference type="SAM" id="MobiDB-lite"/>
    </source>
</evidence>
<feature type="region of interest" description="Disordered" evidence="5">
    <location>
        <begin position="74"/>
        <end position="95"/>
    </location>
</feature>
<dbReference type="CDD" id="cd06267">
    <property type="entry name" value="PBP1_LacI_sugar_binding-like"/>
    <property type="match status" value="1"/>
</dbReference>
<name>A0ABY6ZFM8_9BACL</name>
<proteinExistence type="predicted"/>
<dbReference type="Gene3D" id="3.40.50.2300">
    <property type="match status" value="2"/>
</dbReference>
<reference evidence="7" key="1">
    <citation type="submission" date="2022-08" db="EMBL/GenBank/DDBJ databases">
        <title>Alicyclobacillus fastidiosus DSM 17978, complete genome.</title>
        <authorList>
            <person name="Wang Q."/>
            <person name="Cai R."/>
            <person name="Wang Z."/>
        </authorList>
    </citation>
    <scope>NUCLEOTIDE SEQUENCE</scope>
    <source>
        <strain evidence="7">DSM 17978</strain>
    </source>
</reference>
<dbReference type="Proteomes" id="UP001164761">
    <property type="component" value="Chromosome"/>
</dbReference>
<keyword evidence="2" id="KW-0805">Transcription regulation</keyword>
<evidence type="ECO:0000313" key="8">
    <source>
        <dbReference type="Proteomes" id="UP001164761"/>
    </source>
</evidence>
<feature type="compositionally biased region" description="Polar residues" evidence="5">
    <location>
        <begin position="82"/>
        <end position="95"/>
    </location>
</feature>
<dbReference type="PRINTS" id="PR00035">
    <property type="entry name" value="HTHGNTR"/>
</dbReference>
<dbReference type="SUPFAM" id="SSF53822">
    <property type="entry name" value="Periplasmic binding protein-like I"/>
    <property type="match status" value="1"/>
</dbReference>
<dbReference type="SMART" id="SM00345">
    <property type="entry name" value="HTH_GNTR"/>
    <property type="match status" value="1"/>
</dbReference>
<accession>A0ABY6ZFM8</accession>
<dbReference type="InterPro" id="IPR036390">
    <property type="entry name" value="WH_DNA-bd_sf"/>
</dbReference>
<dbReference type="SUPFAM" id="SSF46785">
    <property type="entry name" value="Winged helix' DNA-binding domain"/>
    <property type="match status" value="1"/>
</dbReference>
<dbReference type="EMBL" id="CP104067">
    <property type="protein sequence ID" value="WAH41302.1"/>
    <property type="molecule type" value="Genomic_DNA"/>
</dbReference>
<dbReference type="InterPro" id="IPR046335">
    <property type="entry name" value="LacI/GalR-like_sensor"/>
</dbReference>
<sequence>MPKGALYLQVYHAIKNAIENGQFQEGEILPTESELMEKFGVSRITTNRALQILASEGIVTRKTGVGTFVGKTRPVSDALRSPDNTSSSREMNNSSIPEGLPLVGIVVPFLTGTFGQTIVSTTEQILNKRGMSIVLAASYGSQQNEQACIHRLVECGVKGLIVLPVNGPYYNDAILSLRVDRFPVVLVDKSLPGIPLPYVTSDNYGAAKELTDYLISLGHKNIAFYSLPLHGTSTLMDRFDGFIDSLKSHGITAESEYHLTLSEGRISNGKGQQVNGISDFLNKHPEVTAVFAVEDSLAQNVYDASLNIGRKVPEELSIVCFDGGPVKNGFWDFTHVVQDEAEMARHCVRILDDLWSSDKEKALEPVVLPCRIQVAQSTASVPLVNAARH</sequence>
<evidence type="ECO:0000256" key="4">
    <source>
        <dbReference type="ARBA" id="ARBA00023163"/>
    </source>
</evidence>
<keyword evidence="3" id="KW-0238">DNA-binding</keyword>
<keyword evidence="1" id="KW-0678">Repressor</keyword>
<feature type="domain" description="HTH gntR-type" evidence="6">
    <location>
        <begin position="4"/>
        <end position="72"/>
    </location>
</feature>
<evidence type="ECO:0000259" key="6">
    <source>
        <dbReference type="PROSITE" id="PS50949"/>
    </source>
</evidence>
<dbReference type="InterPro" id="IPR036388">
    <property type="entry name" value="WH-like_DNA-bd_sf"/>
</dbReference>
<dbReference type="Pfam" id="PF00392">
    <property type="entry name" value="GntR"/>
    <property type="match status" value="1"/>
</dbReference>
<evidence type="ECO:0000256" key="1">
    <source>
        <dbReference type="ARBA" id="ARBA00022491"/>
    </source>
</evidence>
<evidence type="ECO:0000256" key="2">
    <source>
        <dbReference type="ARBA" id="ARBA00023015"/>
    </source>
</evidence>
<dbReference type="Pfam" id="PF13377">
    <property type="entry name" value="Peripla_BP_3"/>
    <property type="match status" value="1"/>
</dbReference>
<evidence type="ECO:0000313" key="7">
    <source>
        <dbReference type="EMBL" id="WAH41302.1"/>
    </source>
</evidence>
<dbReference type="PANTHER" id="PTHR30146">
    <property type="entry name" value="LACI-RELATED TRANSCRIPTIONAL REPRESSOR"/>
    <property type="match status" value="1"/>
</dbReference>
<organism evidence="7 8">
    <name type="scientific">Alicyclobacillus fastidiosus</name>
    <dbReference type="NCBI Taxonomy" id="392011"/>
    <lineage>
        <taxon>Bacteria</taxon>
        <taxon>Bacillati</taxon>
        <taxon>Bacillota</taxon>
        <taxon>Bacilli</taxon>
        <taxon>Bacillales</taxon>
        <taxon>Alicyclobacillaceae</taxon>
        <taxon>Alicyclobacillus</taxon>
    </lineage>
</organism>
<keyword evidence="4" id="KW-0804">Transcription</keyword>
<dbReference type="PROSITE" id="PS50949">
    <property type="entry name" value="HTH_GNTR"/>
    <property type="match status" value="1"/>
</dbReference>
<dbReference type="InterPro" id="IPR000524">
    <property type="entry name" value="Tscrpt_reg_HTH_GntR"/>
</dbReference>
<dbReference type="InterPro" id="IPR028082">
    <property type="entry name" value="Peripla_BP_I"/>
</dbReference>
<gene>
    <name evidence="7" type="ORF">NZD89_24085</name>
</gene>